<evidence type="ECO:0000313" key="2">
    <source>
        <dbReference type="EMBL" id="OPH09961.1"/>
    </source>
</evidence>
<dbReference type="RefSeq" id="WP_009342039.1">
    <property type="nucleotide sequence ID" value="NZ_MTPU01000036.1"/>
</dbReference>
<dbReference type="Gene3D" id="3.90.1200.10">
    <property type="match status" value="1"/>
</dbReference>
<name>A0A9Q5QX21_9CYAN</name>
<dbReference type="InterPro" id="IPR011009">
    <property type="entry name" value="Kinase-like_dom_sf"/>
</dbReference>
<dbReference type="AlphaFoldDB" id="A0A9Q5QX21"/>
<dbReference type="InterPro" id="IPR002575">
    <property type="entry name" value="Aminoglycoside_PTrfase"/>
</dbReference>
<gene>
    <name evidence="2" type="ORF">CENA302_09245</name>
</gene>
<evidence type="ECO:0000313" key="3">
    <source>
        <dbReference type="Proteomes" id="UP000190056"/>
    </source>
</evidence>
<keyword evidence="2" id="KW-0808">Transferase</keyword>
<sequence>MKFILSSQNVNEYLIKRKLCDRSLENPGVEQIQAKNFNLLVTLPEGRKLLVKQEKFINLEKETVKEFFGEWRIPSFVHNFPELDHWRRFLPELLLYDDENSILVSTYLDNYEDLAKFYSKKNVFPTQVAAQIGSCLATIHRETWNKSIYREFFAQDFARKTKVSPLLLNSLEQIGPEIFGLVPMGGLKFFALYQRYDSLEAAVNLLSKTISPICLTHNDLKLNNILLLQKWEDVNENVIRLIDWERSDWGDPAFDLGMAIASYLQTWLGSLVISNSLSIEESLRLATTPLELIQPSIGGLTLAYLEAFPEILKYRPDFLKQVVQLAGFSLITAILAMVQHEKTFNNTGIAMLQVAKALLCRPELSMPTIFGATATQLNQMNSSVVGKV</sequence>
<dbReference type="Pfam" id="PF01636">
    <property type="entry name" value="APH"/>
    <property type="match status" value="1"/>
</dbReference>
<dbReference type="SUPFAM" id="SSF56112">
    <property type="entry name" value="Protein kinase-like (PK-like)"/>
    <property type="match status" value="1"/>
</dbReference>
<proteinExistence type="predicted"/>
<organism evidence="2 3">
    <name type="scientific">Cylindrospermopsis raciborskii CENA302</name>
    <dbReference type="NCBI Taxonomy" id="1170768"/>
    <lineage>
        <taxon>Bacteria</taxon>
        <taxon>Bacillati</taxon>
        <taxon>Cyanobacteriota</taxon>
        <taxon>Cyanophyceae</taxon>
        <taxon>Nostocales</taxon>
        <taxon>Aphanizomenonaceae</taxon>
        <taxon>Cylindrospermopsis</taxon>
    </lineage>
</organism>
<dbReference type="Proteomes" id="UP000190056">
    <property type="component" value="Unassembled WGS sequence"/>
</dbReference>
<keyword evidence="2" id="KW-0418">Kinase</keyword>
<comment type="caution">
    <text evidence="2">The sequence shown here is derived from an EMBL/GenBank/DDBJ whole genome shotgun (WGS) entry which is preliminary data.</text>
</comment>
<dbReference type="EMBL" id="MTPU01000036">
    <property type="protein sequence ID" value="OPH09961.1"/>
    <property type="molecule type" value="Genomic_DNA"/>
</dbReference>
<dbReference type="GO" id="GO:0016301">
    <property type="term" value="F:kinase activity"/>
    <property type="evidence" value="ECO:0007669"/>
    <property type="project" value="UniProtKB-KW"/>
</dbReference>
<accession>A0A9Q5QX21</accession>
<protein>
    <submittedName>
        <fullName evidence="2">LPS biosynthesis choline kinase</fullName>
    </submittedName>
</protein>
<feature type="domain" description="Aminoglycoside phosphotransferase" evidence="1">
    <location>
        <begin position="197"/>
        <end position="269"/>
    </location>
</feature>
<reference evidence="2 3" key="1">
    <citation type="submission" date="2017-01" db="EMBL/GenBank/DDBJ databases">
        <authorList>
            <person name="Abreu V.A."/>
            <person name="Popin R.V."/>
            <person name="Rigonato J."/>
            <person name="Andreote A.P."/>
            <person name="Schaker P.C."/>
            <person name="Hoff-Risseti C."/>
            <person name="Alvarenga D.O."/>
            <person name="Varani A.M."/>
            <person name="Fiore M.F."/>
        </authorList>
    </citation>
    <scope>NUCLEOTIDE SEQUENCE [LARGE SCALE GENOMIC DNA]</scope>
    <source>
        <strain evidence="2 3">CENA302</strain>
    </source>
</reference>
<evidence type="ECO:0000259" key="1">
    <source>
        <dbReference type="Pfam" id="PF01636"/>
    </source>
</evidence>